<dbReference type="GO" id="GO:0032259">
    <property type="term" value="P:methylation"/>
    <property type="evidence" value="ECO:0007669"/>
    <property type="project" value="UniProtKB-KW"/>
</dbReference>
<dbReference type="SUPFAM" id="SSF53335">
    <property type="entry name" value="S-adenosyl-L-methionine-dependent methyltransferases"/>
    <property type="match status" value="1"/>
</dbReference>
<protein>
    <submittedName>
        <fullName evidence="6">Cyclopropane-fatty-acyl-phospholipid synthase</fullName>
    </submittedName>
</protein>
<comment type="caution">
    <text evidence="6">The sequence shown here is derived from an EMBL/GenBank/DDBJ whole genome shotgun (WGS) entry which is preliminary data.</text>
</comment>
<keyword evidence="7" id="KW-1185">Reference proteome</keyword>
<evidence type="ECO:0000256" key="2">
    <source>
        <dbReference type="ARBA" id="ARBA00022603"/>
    </source>
</evidence>
<dbReference type="Gene3D" id="3.40.50.150">
    <property type="entry name" value="Vaccinia Virus protein VP39"/>
    <property type="match status" value="1"/>
</dbReference>
<dbReference type="PANTHER" id="PTHR43667">
    <property type="entry name" value="CYCLOPROPANE-FATTY-ACYL-PHOSPHOLIPID SYNTHASE"/>
    <property type="match status" value="1"/>
</dbReference>
<dbReference type="OrthoDB" id="9782855at2"/>
<evidence type="ECO:0000313" key="6">
    <source>
        <dbReference type="EMBL" id="PRY37217.1"/>
    </source>
</evidence>
<dbReference type="PANTHER" id="PTHR43667:SF2">
    <property type="entry name" value="FATTY ACID C-METHYL TRANSFERASE"/>
    <property type="match status" value="1"/>
</dbReference>
<evidence type="ECO:0000256" key="5">
    <source>
        <dbReference type="ARBA" id="ARBA00023098"/>
    </source>
</evidence>
<evidence type="ECO:0000256" key="1">
    <source>
        <dbReference type="ARBA" id="ARBA00010815"/>
    </source>
</evidence>
<keyword evidence="3" id="KW-0808">Transferase</keyword>
<accession>A0A2T0SUX4</accession>
<dbReference type="EMBL" id="PVTF01000010">
    <property type="protein sequence ID" value="PRY37217.1"/>
    <property type="molecule type" value="Genomic_DNA"/>
</dbReference>
<evidence type="ECO:0000256" key="3">
    <source>
        <dbReference type="ARBA" id="ARBA00022679"/>
    </source>
</evidence>
<dbReference type="RefSeq" id="WP_106191495.1">
    <property type="nucleotide sequence ID" value="NZ_PVTF01000010.1"/>
</dbReference>
<name>A0A2T0SUX4_9PSEU</name>
<keyword evidence="2" id="KW-0489">Methyltransferase</keyword>
<organism evidence="6 7">
    <name type="scientific">Umezawaea tangerina</name>
    <dbReference type="NCBI Taxonomy" id="84725"/>
    <lineage>
        <taxon>Bacteria</taxon>
        <taxon>Bacillati</taxon>
        <taxon>Actinomycetota</taxon>
        <taxon>Actinomycetes</taxon>
        <taxon>Pseudonocardiales</taxon>
        <taxon>Pseudonocardiaceae</taxon>
        <taxon>Umezawaea</taxon>
    </lineage>
</organism>
<keyword evidence="5" id="KW-0443">Lipid metabolism</keyword>
<evidence type="ECO:0000313" key="7">
    <source>
        <dbReference type="Proteomes" id="UP000239494"/>
    </source>
</evidence>
<dbReference type="GO" id="GO:0008168">
    <property type="term" value="F:methyltransferase activity"/>
    <property type="evidence" value="ECO:0007669"/>
    <property type="project" value="UniProtKB-KW"/>
</dbReference>
<dbReference type="InterPro" id="IPR003333">
    <property type="entry name" value="CMAS"/>
</dbReference>
<dbReference type="AlphaFoldDB" id="A0A2T0SUX4"/>
<dbReference type="CDD" id="cd02440">
    <property type="entry name" value="AdoMet_MTases"/>
    <property type="match status" value="1"/>
</dbReference>
<dbReference type="GO" id="GO:0008610">
    <property type="term" value="P:lipid biosynthetic process"/>
    <property type="evidence" value="ECO:0007669"/>
    <property type="project" value="InterPro"/>
</dbReference>
<proteinExistence type="inferred from homology"/>
<dbReference type="Proteomes" id="UP000239494">
    <property type="component" value="Unassembled WGS sequence"/>
</dbReference>
<keyword evidence="4" id="KW-0949">S-adenosyl-L-methionine</keyword>
<comment type="similarity">
    <text evidence="1">Belongs to the CFA/CMAS family.</text>
</comment>
<sequence length="413" mass="46090">MSTIDVSVPRPNQGVWPGLNTPPRSPFKARIAEALFRRAVASLPVRVVLPDGARLGAGGDDAPVMRIHRPAAFFHRLGADAKIGFGEAYMVGDWSTTALADLLSAFAAKLSTLIPPKLQLMRRWVELRHPDSEANSVEGARENIHRHYDLSNDLFATFLDETMSYSSALFEGTDDRDLVPGQLRKIDGVLDYAGVREGSRVLEIGTGWGALAVRAAQRGATVTSLTISAEQRKLAQERVAAAGLSDRVDIHLRDYREERGEYDAVVSVEMIEAVGAEYWPTYFGVLDRVLVPGGRVGLQAITMPHDRMLASARSYTWIHKYVFPGGLIPSVQAIDKTVREHTALREVSSRAFGLDYAETLRQWRETFLSRWDAINGFGFDDTFRRMWEFYLAYSEAGFRVGYLDVRQFAYVKS</sequence>
<dbReference type="PIRSF" id="PIRSF003085">
    <property type="entry name" value="CMAS"/>
    <property type="match status" value="1"/>
</dbReference>
<evidence type="ECO:0000256" key="4">
    <source>
        <dbReference type="ARBA" id="ARBA00022691"/>
    </source>
</evidence>
<dbReference type="Pfam" id="PF02353">
    <property type="entry name" value="CMAS"/>
    <property type="match status" value="1"/>
</dbReference>
<gene>
    <name evidence="6" type="ORF">CLV43_11028</name>
</gene>
<dbReference type="InterPro" id="IPR029063">
    <property type="entry name" value="SAM-dependent_MTases_sf"/>
</dbReference>
<dbReference type="InterPro" id="IPR050723">
    <property type="entry name" value="CFA/CMAS"/>
</dbReference>
<reference evidence="6 7" key="1">
    <citation type="submission" date="2018-03" db="EMBL/GenBank/DDBJ databases">
        <title>Genomic Encyclopedia of Archaeal and Bacterial Type Strains, Phase II (KMG-II): from individual species to whole genera.</title>
        <authorList>
            <person name="Goeker M."/>
        </authorList>
    </citation>
    <scope>NUCLEOTIDE SEQUENCE [LARGE SCALE GENOMIC DNA]</scope>
    <source>
        <strain evidence="6 7">DSM 44720</strain>
    </source>
</reference>